<evidence type="ECO:0000259" key="11">
    <source>
        <dbReference type="PROSITE" id="PS51201"/>
    </source>
</evidence>
<evidence type="ECO:0000256" key="6">
    <source>
        <dbReference type="ARBA" id="ARBA00022958"/>
    </source>
</evidence>
<organism evidence="13">
    <name type="scientific">uncultured organism</name>
    <dbReference type="NCBI Taxonomy" id="155900"/>
    <lineage>
        <taxon>unclassified sequences</taxon>
        <taxon>environmental samples</taxon>
    </lineage>
</organism>
<evidence type="ECO:0000256" key="7">
    <source>
        <dbReference type="ARBA" id="ARBA00022989"/>
    </source>
</evidence>
<dbReference type="GO" id="GO:0008324">
    <property type="term" value="F:monoatomic cation transmembrane transporter activity"/>
    <property type="evidence" value="ECO:0007669"/>
    <property type="project" value="InterPro"/>
</dbReference>
<dbReference type="Gene3D" id="3.40.50.720">
    <property type="entry name" value="NAD(P)-binding Rossmann-like Domain"/>
    <property type="match status" value="1"/>
</dbReference>
<dbReference type="Pfam" id="PF02254">
    <property type="entry name" value="TrkA_N"/>
    <property type="match status" value="1"/>
</dbReference>
<feature type="transmembrane region" description="Helical" evidence="10">
    <location>
        <begin position="115"/>
        <end position="135"/>
    </location>
</feature>
<feature type="transmembrane region" description="Helical" evidence="10">
    <location>
        <begin position="186"/>
        <end position="208"/>
    </location>
</feature>
<keyword evidence="9 10" id="KW-0472">Membrane</keyword>
<dbReference type="InterPro" id="IPR006037">
    <property type="entry name" value="RCK_C"/>
</dbReference>
<dbReference type="InterPro" id="IPR038770">
    <property type="entry name" value="Na+/solute_symporter_sf"/>
</dbReference>
<dbReference type="GO" id="GO:0015297">
    <property type="term" value="F:antiporter activity"/>
    <property type="evidence" value="ECO:0007669"/>
    <property type="project" value="UniProtKB-KW"/>
</dbReference>
<feature type="domain" description="RCK C-terminal" evidence="12">
    <location>
        <begin position="576"/>
        <end position="659"/>
    </location>
</feature>
<dbReference type="PROSITE" id="PS51201">
    <property type="entry name" value="RCK_N"/>
    <property type="match status" value="1"/>
</dbReference>
<evidence type="ECO:0000256" key="3">
    <source>
        <dbReference type="ARBA" id="ARBA00022449"/>
    </source>
</evidence>
<keyword evidence="2" id="KW-0813">Transport</keyword>
<dbReference type="Pfam" id="PF02080">
    <property type="entry name" value="TrkA_C"/>
    <property type="match status" value="1"/>
</dbReference>
<sequence>MHTPEGFAELLLILLIAVGAAAVFLRLRLPAVLGYLAVGLVAGPTALGVVHDLETIRSLAELGVVLLLFSIGLEFSLPDLARMRGALLGLGGGEVLIAGAAAFGVSLLLDVLVPGAPPIGIAGGLVIAGVVAMSSTAMVTKQLTDQVELGQPHGRAALGILLFQDLAVVPFLVVISGLAVPSDDSLGWALAVALGKGVLAVAVILLVGRFVLNRALNHVAALYSGELFTLAALTVALGAAWWTAFLGLSPALGAFVAGMMLGESAFRHTMEAEIRPFRDVLLALFFVSIGMLLDFSVLPRGWPWILLLFAALVVFKFALVFGLGRAARMPTVTAVRTGLTLAHGGEFGFALLTLGLTHELLPPAYGQVVLAALLLSMAVAPLALRFNGPLADRLLRRRAAAREIEDDAHTLPSGEGRVLLVGFGRVGQHIARVLDEAGYPWSALDADPVRVENARGAGAPVAHGDGTRVDVLRAAGADRVRAVVFTLEAPQALVHTVEALRAAHPHLPILVRARDDSYLRELQEAGATEVVPETLEAGLTVSSHVLLLLGEPPASVTRRIRDLRQGRYELLRALFPGRDDSDPDALQLRAFNIAADARATGQRIDALGLEAMGVSVSAVTRDDTREDAPGGDWVLGEGDIVTLAGTAAALDRAEAALVRA</sequence>
<keyword evidence="5 10" id="KW-0812">Transmembrane</keyword>
<evidence type="ECO:0000256" key="4">
    <source>
        <dbReference type="ARBA" id="ARBA00022538"/>
    </source>
</evidence>
<name>A0A5B8RAB9_9ZZZZ</name>
<feature type="transmembrane region" description="Helical" evidence="10">
    <location>
        <begin position="156"/>
        <end position="180"/>
    </location>
</feature>
<dbReference type="EMBL" id="MN079103">
    <property type="protein sequence ID" value="QEA05541.1"/>
    <property type="molecule type" value="Genomic_DNA"/>
</dbReference>
<evidence type="ECO:0000256" key="2">
    <source>
        <dbReference type="ARBA" id="ARBA00022448"/>
    </source>
</evidence>
<feature type="transmembrane region" description="Helical" evidence="10">
    <location>
        <begin position="32"/>
        <end position="50"/>
    </location>
</feature>
<accession>A0A5B8RAB9</accession>
<dbReference type="InterPro" id="IPR006153">
    <property type="entry name" value="Cation/H_exchanger_TM"/>
</dbReference>
<keyword evidence="8" id="KW-0406">Ion transport</keyword>
<dbReference type="GO" id="GO:0006813">
    <property type="term" value="P:potassium ion transport"/>
    <property type="evidence" value="ECO:0007669"/>
    <property type="project" value="UniProtKB-KW"/>
</dbReference>
<dbReference type="PANTHER" id="PTHR46157">
    <property type="entry name" value="K(+) EFFLUX ANTIPORTER 3, CHLOROPLASTIC"/>
    <property type="match status" value="1"/>
</dbReference>
<keyword evidence="3" id="KW-0050">Antiport</keyword>
<evidence type="ECO:0000259" key="12">
    <source>
        <dbReference type="PROSITE" id="PS51202"/>
    </source>
</evidence>
<feature type="transmembrane region" description="Helical" evidence="10">
    <location>
        <begin position="87"/>
        <end position="109"/>
    </location>
</feature>
<evidence type="ECO:0000313" key="13">
    <source>
        <dbReference type="EMBL" id="QEA05541.1"/>
    </source>
</evidence>
<dbReference type="FunFam" id="3.40.50.720:FF:000036">
    <property type="entry name" value="Glutathione-regulated potassium-efflux system protein KefB"/>
    <property type="match status" value="1"/>
</dbReference>
<dbReference type="Gene3D" id="3.30.70.1450">
    <property type="entry name" value="Regulator of K+ conductance, C-terminal domain"/>
    <property type="match status" value="1"/>
</dbReference>
<feature type="transmembrane region" description="Helical" evidence="10">
    <location>
        <begin position="220"/>
        <end position="242"/>
    </location>
</feature>
<dbReference type="GO" id="GO:1902600">
    <property type="term" value="P:proton transmembrane transport"/>
    <property type="evidence" value="ECO:0007669"/>
    <property type="project" value="InterPro"/>
</dbReference>
<evidence type="ECO:0000256" key="5">
    <source>
        <dbReference type="ARBA" id="ARBA00022692"/>
    </source>
</evidence>
<gene>
    <name evidence="13" type="primary">kefC_2</name>
    <name evidence="13" type="ORF">KBTEX_01864</name>
</gene>
<dbReference type="InterPro" id="IPR036721">
    <property type="entry name" value="RCK_C_sf"/>
</dbReference>
<evidence type="ECO:0000256" key="10">
    <source>
        <dbReference type="SAM" id="Phobius"/>
    </source>
</evidence>
<dbReference type="SUPFAM" id="SSF116726">
    <property type="entry name" value="TrkA C-terminal domain-like"/>
    <property type="match status" value="1"/>
</dbReference>
<proteinExistence type="predicted"/>
<dbReference type="InterPro" id="IPR003148">
    <property type="entry name" value="RCK_N"/>
</dbReference>
<dbReference type="SUPFAM" id="SSF51735">
    <property type="entry name" value="NAD(P)-binding Rossmann-fold domains"/>
    <property type="match status" value="1"/>
</dbReference>
<evidence type="ECO:0000256" key="9">
    <source>
        <dbReference type="ARBA" id="ARBA00023136"/>
    </source>
</evidence>
<feature type="transmembrane region" description="Helical" evidence="10">
    <location>
        <begin position="280"/>
        <end position="298"/>
    </location>
</feature>
<keyword evidence="7 10" id="KW-1133">Transmembrane helix</keyword>
<protein>
    <submittedName>
        <fullName evidence="13">Glutathione-regulated potassium-efflux system protein KefC</fullName>
    </submittedName>
</protein>
<evidence type="ECO:0000256" key="8">
    <source>
        <dbReference type="ARBA" id="ARBA00023065"/>
    </source>
</evidence>
<dbReference type="PROSITE" id="PS51202">
    <property type="entry name" value="RCK_C"/>
    <property type="match status" value="1"/>
</dbReference>
<feature type="domain" description="RCK N-terminal" evidence="11">
    <location>
        <begin position="415"/>
        <end position="532"/>
    </location>
</feature>
<keyword evidence="6" id="KW-0630">Potassium</keyword>
<dbReference type="Pfam" id="PF00999">
    <property type="entry name" value="Na_H_Exchanger"/>
    <property type="match status" value="1"/>
</dbReference>
<feature type="transmembrane region" description="Helical" evidence="10">
    <location>
        <begin position="335"/>
        <end position="356"/>
    </location>
</feature>
<feature type="transmembrane region" description="Helical" evidence="10">
    <location>
        <begin position="6"/>
        <end position="25"/>
    </location>
</feature>
<feature type="transmembrane region" description="Helical" evidence="10">
    <location>
        <begin position="248"/>
        <end position="268"/>
    </location>
</feature>
<dbReference type="PANTHER" id="PTHR46157:SF4">
    <property type="entry name" value="K(+) EFFLUX ANTIPORTER 3, CHLOROPLASTIC"/>
    <property type="match status" value="1"/>
</dbReference>
<feature type="transmembrane region" description="Helical" evidence="10">
    <location>
        <begin position="304"/>
        <end position="323"/>
    </location>
</feature>
<dbReference type="Gene3D" id="1.20.1530.20">
    <property type="match status" value="1"/>
</dbReference>
<reference evidence="13" key="1">
    <citation type="submission" date="2019-06" db="EMBL/GenBank/DDBJ databases">
        <authorList>
            <person name="Murdoch R.W."/>
            <person name="Fathepure B."/>
        </authorList>
    </citation>
    <scope>NUCLEOTIDE SEQUENCE</scope>
</reference>
<dbReference type="GO" id="GO:0005886">
    <property type="term" value="C:plasma membrane"/>
    <property type="evidence" value="ECO:0007669"/>
    <property type="project" value="TreeGrafter"/>
</dbReference>
<feature type="transmembrane region" description="Helical" evidence="10">
    <location>
        <begin position="56"/>
        <end position="75"/>
    </location>
</feature>
<comment type="subcellular location">
    <subcellularLocation>
        <location evidence="1">Endomembrane system</location>
        <topology evidence="1">Multi-pass membrane protein</topology>
    </subcellularLocation>
</comment>
<feature type="transmembrane region" description="Helical" evidence="10">
    <location>
        <begin position="368"/>
        <end position="388"/>
    </location>
</feature>
<keyword evidence="4" id="KW-0633">Potassium transport</keyword>
<evidence type="ECO:0000256" key="1">
    <source>
        <dbReference type="ARBA" id="ARBA00004127"/>
    </source>
</evidence>
<dbReference type="InterPro" id="IPR036291">
    <property type="entry name" value="NAD(P)-bd_dom_sf"/>
</dbReference>
<dbReference type="AlphaFoldDB" id="A0A5B8RAB9"/>